<dbReference type="PANTHER" id="PTHR44329:SF6">
    <property type="entry name" value="RECEPTOR-INTERACTING SERINE_THREONINE-PROTEIN KINASE 1"/>
    <property type="match status" value="1"/>
</dbReference>
<sequence length="334" mass="38202">MVVMSYANRGNLRGNLTKIIGNNCNYKLFMLYNIISGLNDIHDQNLIHCDFHDGNILIHKDMMDKDEKVYIGDLGLCKPVESFFKKDGIYGVVPFMAPEVLRHKPYTQASDIYSFSMIMWEFTSGVPPFNDKAHDPQLTISICKGERPEISENTPQCYIDLMKICWDEDPAKRPSALEIKNIIKRWIDEKVIENIGDALIHHKYITKTHPQAYNKSRSLDFTSKELNEALESECLDCVVSSKNFNKTSESENIDDAPIHHKYITKTHSQAYNKSRSLDFTSKELNESLESGCLDCIVDEKSSKNFNETSESECLDCTVDDKSSKELNESIENKV</sequence>
<evidence type="ECO:0000313" key="3">
    <source>
        <dbReference type="Proteomes" id="UP000247702"/>
    </source>
</evidence>
<gene>
    <name evidence="2" type="ORF">RclHR1_08500008</name>
</gene>
<dbReference type="Proteomes" id="UP000247702">
    <property type="component" value="Unassembled WGS sequence"/>
</dbReference>
<dbReference type="GO" id="GO:0005524">
    <property type="term" value="F:ATP binding"/>
    <property type="evidence" value="ECO:0007669"/>
    <property type="project" value="InterPro"/>
</dbReference>
<feature type="domain" description="Protein kinase" evidence="1">
    <location>
        <begin position="1"/>
        <end position="187"/>
    </location>
</feature>
<name>A0A2Z6S7H5_9GLOM</name>
<reference evidence="2 3" key="1">
    <citation type="submission" date="2017-11" db="EMBL/GenBank/DDBJ databases">
        <title>The genome of Rhizophagus clarus HR1 reveals common genetic basis of auxotrophy among arbuscular mycorrhizal fungi.</title>
        <authorList>
            <person name="Kobayashi Y."/>
        </authorList>
    </citation>
    <scope>NUCLEOTIDE SEQUENCE [LARGE SCALE GENOMIC DNA]</scope>
    <source>
        <strain evidence="2 3">HR1</strain>
    </source>
</reference>
<dbReference type="InterPro" id="IPR000719">
    <property type="entry name" value="Prot_kinase_dom"/>
</dbReference>
<dbReference type="InterPro" id="IPR001245">
    <property type="entry name" value="Ser-Thr/Tyr_kinase_cat_dom"/>
</dbReference>
<evidence type="ECO:0000313" key="2">
    <source>
        <dbReference type="EMBL" id="GBC08963.1"/>
    </source>
</evidence>
<dbReference type="AlphaFoldDB" id="A0A2Z6S7H5"/>
<dbReference type="InterPro" id="IPR051681">
    <property type="entry name" value="Ser/Thr_Kinases-Pseudokinases"/>
</dbReference>
<dbReference type="PROSITE" id="PS50011">
    <property type="entry name" value="PROTEIN_KINASE_DOM"/>
    <property type="match status" value="1"/>
</dbReference>
<evidence type="ECO:0000259" key="1">
    <source>
        <dbReference type="PROSITE" id="PS50011"/>
    </source>
</evidence>
<proteinExistence type="predicted"/>
<accession>A0A2Z6S7H5</accession>
<dbReference type="PANTHER" id="PTHR44329">
    <property type="entry name" value="SERINE/THREONINE-PROTEIN KINASE TNNI3K-RELATED"/>
    <property type="match status" value="1"/>
</dbReference>
<organism evidence="2 3">
    <name type="scientific">Rhizophagus clarus</name>
    <dbReference type="NCBI Taxonomy" id="94130"/>
    <lineage>
        <taxon>Eukaryota</taxon>
        <taxon>Fungi</taxon>
        <taxon>Fungi incertae sedis</taxon>
        <taxon>Mucoromycota</taxon>
        <taxon>Glomeromycotina</taxon>
        <taxon>Glomeromycetes</taxon>
        <taxon>Glomerales</taxon>
        <taxon>Glomeraceae</taxon>
        <taxon>Rhizophagus</taxon>
    </lineage>
</organism>
<dbReference type="Pfam" id="PF07714">
    <property type="entry name" value="PK_Tyr_Ser-Thr"/>
    <property type="match status" value="1"/>
</dbReference>
<dbReference type="Gene3D" id="1.10.510.10">
    <property type="entry name" value="Transferase(Phosphotransferase) domain 1"/>
    <property type="match status" value="1"/>
</dbReference>
<keyword evidence="3" id="KW-1185">Reference proteome</keyword>
<protein>
    <recommendedName>
        <fullName evidence="1">Protein kinase domain-containing protein</fullName>
    </recommendedName>
</protein>
<dbReference type="SUPFAM" id="SSF56112">
    <property type="entry name" value="Protein kinase-like (PK-like)"/>
    <property type="match status" value="1"/>
</dbReference>
<comment type="caution">
    <text evidence="2">The sequence shown here is derived from an EMBL/GenBank/DDBJ whole genome shotgun (WGS) entry which is preliminary data.</text>
</comment>
<dbReference type="GO" id="GO:0004674">
    <property type="term" value="F:protein serine/threonine kinase activity"/>
    <property type="evidence" value="ECO:0007669"/>
    <property type="project" value="TreeGrafter"/>
</dbReference>
<dbReference type="InterPro" id="IPR011009">
    <property type="entry name" value="Kinase-like_dom_sf"/>
</dbReference>
<dbReference type="EMBL" id="BEXD01004260">
    <property type="protein sequence ID" value="GBC08963.1"/>
    <property type="molecule type" value="Genomic_DNA"/>
</dbReference>